<name>A0A645DFM1_9ZZZZ</name>
<gene>
    <name evidence="2" type="ORF">SDC9_135382</name>
</gene>
<accession>A0A645DFM1</accession>
<protein>
    <submittedName>
        <fullName evidence="2">Uncharacterized protein</fullName>
    </submittedName>
</protein>
<sequence length="139" mass="15910">MHRARLNPAPLVMVHVAHIGPLGNHRGNHRKHRGLVVPVPLEDALHRDGNKHANDQRKNKRKQHEHHAHSPHTPGKAHKTETPFPFYAPTPPERLPASLVSLSYHFGFKMAIPPPKTDRVRFRLRRENAPKKNLPFILS</sequence>
<dbReference type="AlphaFoldDB" id="A0A645DFM1"/>
<evidence type="ECO:0000313" key="2">
    <source>
        <dbReference type="EMBL" id="MPM88280.1"/>
    </source>
</evidence>
<evidence type="ECO:0000256" key="1">
    <source>
        <dbReference type="SAM" id="MobiDB-lite"/>
    </source>
</evidence>
<proteinExistence type="predicted"/>
<comment type="caution">
    <text evidence="2">The sequence shown here is derived from an EMBL/GenBank/DDBJ whole genome shotgun (WGS) entry which is preliminary data.</text>
</comment>
<feature type="region of interest" description="Disordered" evidence="1">
    <location>
        <begin position="45"/>
        <end position="85"/>
    </location>
</feature>
<feature type="compositionally biased region" description="Basic residues" evidence="1">
    <location>
        <begin position="58"/>
        <end position="70"/>
    </location>
</feature>
<reference evidence="2" key="1">
    <citation type="submission" date="2019-08" db="EMBL/GenBank/DDBJ databases">
        <authorList>
            <person name="Kucharzyk K."/>
            <person name="Murdoch R.W."/>
            <person name="Higgins S."/>
            <person name="Loffler F."/>
        </authorList>
    </citation>
    <scope>NUCLEOTIDE SEQUENCE</scope>
</reference>
<organism evidence="2">
    <name type="scientific">bioreactor metagenome</name>
    <dbReference type="NCBI Taxonomy" id="1076179"/>
    <lineage>
        <taxon>unclassified sequences</taxon>
        <taxon>metagenomes</taxon>
        <taxon>ecological metagenomes</taxon>
    </lineage>
</organism>
<dbReference type="EMBL" id="VSSQ01035926">
    <property type="protein sequence ID" value="MPM88280.1"/>
    <property type="molecule type" value="Genomic_DNA"/>
</dbReference>
<feature type="compositionally biased region" description="Basic and acidic residues" evidence="1">
    <location>
        <begin position="45"/>
        <end position="57"/>
    </location>
</feature>